<dbReference type="RefSeq" id="XP_075103669.1">
    <property type="nucleotide sequence ID" value="XM_075247568.1"/>
</dbReference>
<accession>A0AC58U2S4</accession>
<reference evidence="1" key="1">
    <citation type="journal article" date="2014" name="Nat. Commun.">
        <title>The tobacco genome sequence and its comparison with those of tomato and potato.</title>
        <authorList>
            <person name="Sierro N."/>
            <person name="Battey J.N."/>
            <person name="Ouadi S."/>
            <person name="Bakaher N."/>
            <person name="Bovet L."/>
            <person name="Willig A."/>
            <person name="Goepfert S."/>
            <person name="Peitsch M.C."/>
            <person name="Ivanov N.V."/>
        </authorList>
    </citation>
    <scope>NUCLEOTIDE SEQUENCE [LARGE SCALE GENOMIC DNA]</scope>
</reference>
<dbReference type="Proteomes" id="UP000790787">
    <property type="component" value="Chromosome 3"/>
</dbReference>
<protein>
    <submittedName>
        <fullName evidence="2">Uncharacterized protein LOC142178242</fullName>
    </submittedName>
</protein>
<evidence type="ECO:0000313" key="1">
    <source>
        <dbReference type="Proteomes" id="UP000790787"/>
    </source>
</evidence>
<keyword evidence="1" id="KW-1185">Reference proteome</keyword>
<sequence>MGFGERFIGLVFGIISNNWYSVMLNGQPYGFFKLTRGVKQGDPISPTLFIIAAEALSRGLNALHLNLHFCGFGLPKWSPKINHLAYADDSIIFSSSDETSLQLIMAVLSDYEAASGQLINKAKSVVYLHHNAPINVVNKVVRISGIDRQDFPFTYLGCPIYYAKRKMNHYQGLITKVMNKLQTWKGKLLSVGGSTMGGTSRHWSSWTNLCLPSDEGGIGFRSLHDVSKALFCKLWWNFRTKPSLWSSFVSQKYCKKLNPIIVPWRDGSHIWRRMLECRDIVEHQIGWHPRMGSSLFWYENWTGLGALYFITPPDLVIDESVNNVHEVVRQDTWDVDKLVELLPEEIVEHIVDNIRPPAASDIVDKPFWMLETRESFSVKSDWDFLRRRKDPAMAYKKMWVHGLPFKISFFLWKVWKAKLPLDDWMRRLGYFMPSKSTRVCTYFLTNSGFSMAGLTLHQAIIKCWTAKVIHRLQPILQALPAIIVWELWKRRNSQKYGEMVTIN</sequence>
<proteinExistence type="predicted"/>
<name>A0AC58U2S4_TOBAC</name>
<evidence type="ECO:0000313" key="2">
    <source>
        <dbReference type="RefSeq" id="XP_075103669.1"/>
    </source>
</evidence>
<organism evidence="1 2">
    <name type="scientific">Nicotiana tabacum</name>
    <name type="common">Common tobacco</name>
    <dbReference type="NCBI Taxonomy" id="4097"/>
    <lineage>
        <taxon>Eukaryota</taxon>
        <taxon>Viridiplantae</taxon>
        <taxon>Streptophyta</taxon>
        <taxon>Embryophyta</taxon>
        <taxon>Tracheophyta</taxon>
        <taxon>Spermatophyta</taxon>
        <taxon>Magnoliopsida</taxon>
        <taxon>eudicotyledons</taxon>
        <taxon>Gunneridae</taxon>
        <taxon>Pentapetalae</taxon>
        <taxon>asterids</taxon>
        <taxon>lamiids</taxon>
        <taxon>Solanales</taxon>
        <taxon>Solanaceae</taxon>
        <taxon>Nicotianoideae</taxon>
        <taxon>Nicotianeae</taxon>
        <taxon>Nicotiana</taxon>
    </lineage>
</organism>
<gene>
    <name evidence="2" type="primary">LOC142178242</name>
</gene>
<reference evidence="2" key="2">
    <citation type="submission" date="2025-08" db="UniProtKB">
        <authorList>
            <consortium name="RefSeq"/>
        </authorList>
    </citation>
    <scope>IDENTIFICATION</scope>
    <source>
        <tissue evidence="2">Leaf</tissue>
    </source>
</reference>